<evidence type="ECO:0000313" key="1">
    <source>
        <dbReference type="EMBL" id="MBD7970405.1"/>
    </source>
</evidence>
<evidence type="ECO:0000313" key="2">
    <source>
        <dbReference type="Proteomes" id="UP000608071"/>
    </source>
</evidence>
<accession>A0ABR8T3R6</accession>
<reference evidence="1 2" key="1">
    <citation type="submission" date="2020-08" db="EMBL/GenBank/DDBJ databases">
        <title>A Genomic Blueprint of the Chicken Gut Microbiome.</title>
        <authorList>
            <person name="Gilroy R."/>
            <person name="Ravi A."/>
            <person name="Getino M."/>
            <person name="Pursley I."/>
            <person name="Horton D.L."/>
            <person name="Alikhan N.-F."/>
            <person name="Baker D."/>
            <person name="Gharbi K."/>
            <person name="Hall N."/>
            <person name="Watson M."/>
            <person name="Adriaenssens E.M."/>
            <person name="Foster-Nyarko E."/>
            <person name="Jarju S."/>
            <person name="Secka A."/>
            <person name="Antonio M."/>
            <person name="Oren A."/>
            <person name="Chaudhuri R."/>
            <person name="La Ragione R.M."/>
            <person name="Hildebrand F."/>
            <person name="Pallen M.J."/>
        </authorList>
    </citation>
    <scope>NUCLEOTIDE SEQUENCE [LARGE SCALE GENOMIC DNA]</scope>
    <source>
        <strain evidence="1 2">Sa2BVA9</strain>
    </source>
</reference>
<protein>
    <submittedName>
        <fullName evidence="1">Uncharacterized protein</fullName>
    </submittedName>
</protein>
<organism evidence="1 2">
    <name type="scientific">Paenibacillus gallinarum</name>
    <dbReference type="NCBI Taxonomy" id="2762232"/>
    <lineage>
        <taxon>Bacteria</taxon>
        <taxon>Bacillati</taxon>
        <taxon>Bacillota</taxon>
        <taxon>Bacilli</taxon>
        <taxon>Bacillales</taxon>
        <taxon>Paenibacillaceae</taxon>
        <taxon>Paenibacillus</taxon>
    </lineage>
</organism>
<dbReference type="RefSeq" id="WP_191803483.1">
    <property type="nucleotide sequence ID" value="NZ_JACSQL010000012.1"/>
</dbReference>
<sequence>MRTKNNKVIHGKFRLGENAFPSSKEKREKIESEIASINKKIASIRKQKSKE</sequence>
<name>A0ABR8T3R6_9BACL</name>
<keyword evidence="2" id="KW-1185">Reference proteome</keyword>
<dbReference type="Proteomes" id="UP000608071">
    <property type="component" value="Unassembled WGS sequence"/>
</dbReference>
<gene>
    <name evidence="1" type="ORF">H9647_20255</name>
</gene>
<proteinExistence type="predicted"/>
<comment type="caution">
    <text evidence="1">The sequence shown here is derived from an EMBL/GenBank/DDBJ whole genome shotgun (WGS) entry which is preliminary data.</text>
</comment>
<dbReference type="EMBL" id="JACSQL010000012">
    <property type="protein sequence ID" value="MBD7970405.1"/>
    <property type="molecule type" value="Genomic_DNA"/>
</dbReference>